<feature type="compositionally biased region" description="Basic and acidic residues" evidence="8">
    <location>
        <begin position="529"/>
        <end position="545"/>
    </location>
</feature>
<accession>A0AA35RRA3</accession>
<dbReference type="GO" id="GO:1905786">
    <property type="term" value="P:positive regulation of anaphase-promoting complex-dependent catabolic process"/>
    <property type="evidence" value="ECO:0007669"/>
    <property type="project" value="TreeGrafter"/>
</dbReference>
<dbReference type="InterPro" id="IPR036322">
    <property type="entry name" value="WD40_repeat_dom_sf"/>
</dbReference>
<keyword evidence="11" id="KW-1185">Reference proteome</keyword>
<keyword evidence="2 7" id="KW-0853">WD repeat</keyword>
<feature type="repeat" description="WD" evidence="7">
    <location>
        <begin position="277"/>
        <end position="318"/>
    </location>
</feature>
<dbReference type="PANTHER" id="PTHR19918:SF8">
    <property type="entry name" value="FI02843P"/>
    <property type="match status" value="1"/>
</dbReference>
<feature type="repeat" description="WD" evidence="7">
    <location>
        <begin position="492"/>
        <end position="524"/>
    </location>
</feature>
<dbReference type="InterPro" id="IPR033010">
    <property type="entry name" value="Cdc20/Fizzy"/>
</dbReference>
<keyword evidence="4" id="KW-0677">Repeat</keyword>
<evidence type="ECO:0000256" key="8">
    <source>
        <dbReference type="SAM" id="MobiDB-lite"/>
    </source>
</evidence>
<comment type="caution">
    <text evidence="10">The sequence shown here is derived from an EMBL/GenBank/DDBJ whole genome shotgun (WGS) entry which is preliminary data.</text>
</comment>
<dbReference type="GO" id="GO:1990757">
    <property type="term" value="F:ubiquitin ligase activator activity"/>
    <property type="evidence" value="ECO:0007669"/>
    <property type="project" value="TreeGrafter"/>
</dbReference>
<dbReference type="GO" id="GO:0010997">
    <property type="term" value="F:anaphase-promoting complex binding"/>
    <property type="evidence" value="ECO:0007669"/>
    <property type="project" value="InterPro"/>
</dbReference>
<feature type="region of interest" description="Disordered" evidence="8">
    <location>
        <begin position="528"/>
        <end position="554"/>
    </location>
</feature>
<evidence type="ECO:0000259" key="9">
    <source>
        <dbReference type="Pfam" id="PF24807"/>
    </source>
</evidence>
<evidence type="ECO:0000256" key="6">
    <source>
        <dbReference type="ARBA" id="ARBA00023306"/>
    </source>
</evidence>
<feature type="region of interest" description="Disordered" evidence="8">
    <location>
        <begin position="73"/>
        <end position="119"/>
    </location>
</feature>
<dbReference type="SUPFAM" id="SSF50978">
    <property type="entry name" value="WD40 repeat-like"/>
    <property type="match status" value="1"/>
</dbReference>
<dbReference type="GO" id="GO:0005680">
    <property type="term" value="C:anaphase-promoting complex"/>
    <property type="evidence" value="ECO:0007669"/>
    <property type="project" value="TreeGrafter"/>
</dbReference>
<evidence type="ECO:0000256" key="4">
    <source>
        <dbReference type="ARBA" id="ARBA00022737"/>
    </source>
</evidence>
<evidence type="ECO:0000313" key="10">
    <source>
        <dbReference type="EMBL" id="CAI8016280.1"/>
    </source>
</evidence>
<reference evidence="10" key="1">
    <citation type="submission" date="2023-03" db="EMBL/GenBank/DDBJ databases">
        <authorList>
            <person name="Steffen K."/>
            <person name="Cardenas P."/>
        </authorList>
    </citation>
    <scope>NUCLEOTIDE SEQUENCE</scope>
</reference>
<organism evidence="10 11">
    <name type="scientific">Geodia barretti</name>
    <name type="common">Barrett's horny sponge</name>
    <dbReference type="NCBI Taxonomy" id="519541"/>
    <lineage>
        <taxon>Eukaryota</taxon>
        <taxon>Metazoa</taxon>
        <taxon>Porifera</taxon>
        <taxon>Demospongiae</taxon>
        <taxon>Heteroscleromorpha</taxon>
        <taxon>Tetractinellida</taxon>
        <taxon>Astrophorina</taxon>
        <taxon>Geodiidae</taxon>
        <taxon>Geodia</taxon>
    </lineage>
</organism>
<feature type="compositionally biased region" description="Basic residues" evidence="8">
    <location>
        <begin position="95"/>
        <end position="109"/>
    </location>
</feature>
<evidence type="ECO:0000256" key="7">
    <source>
        <dbReference type="PROSITE-ProRule" id="PRU00221"/>
    </source>
</evidence>
<dbReference type="PANTHER" id="PTHR19918">
    <property type="entry name" value="CELL DIVISION CYCLE 20 CDC20 FIZZY -RELATED"/>
    <property type="match status" value="1"/>
</dbReference>
<evidence type="ECO:0000256" key="3">
    <source>
        <dbReference type="ARBA" id="ARBA00022618"/>
    </source>
</evidence>
<dbReference type="InterPro" id="IPR056150">
    <property type="entry name" value="WD40_CDC20-Fz"/>
</dbReference>
<dbReference type="InterPro" id="IPR019775">
    <property type="entry name" value="WD40_repeat_CS"/>
</dbReference>
<dbReference type="InterPro" id="IPR001680">
    <property type="entry name" value="WD40_rpt"/>
</dbReference>
<feature type="domain" description="CDC20/Fizzy WD40" evidence="9">
    <location>
        <begin position="231"/>
        <end position="523"/>
    </location>
</feature>
<keyword evidence="3 10" id="KW-0132">Cell division</keyword>
<dbReference type="GO" id="GO:0051301">
    <property type="term" value="P:cell division"/>
    <property type="evidence" value="ECO:0007669"/>
    <property type="project" value="UniProtKB-KW"/>
</dbReference>
<dbReference type="EMBL" id="CASHTH010001513">
    <property type="protein sequence ID" value="CAI8016280.1"/>
    <property type="molecule type" value="Genomic_DNA"/>
</dbReference>
<feature type="repeat" description="WD" evidence="7">
    <location>
        <begin position="360"/>
        <end position="391"/>
    </location>
</feature>
<gene>
    <name evidence="10" type="ORF">GBAR_LOCUS9999</name>
</gene>
<evidence type="ECO:0000256" key="2">
    <source>
        <dbReference type="ARBA" id="ARBA00022574"/>
    </source>
</evidence>
<evidence type="ECO:0000256" key="1">
    <source>
        <dbReference type="ARBA" id="ARBA00006445"/>
    </source>
</evidence>
<keyword evidence="6" id="KW-0131">Cell cycle</keyword>
<sequence>MSSDAKLNDLIRLKQPPSAPLERWQMLPTRQQGKGPRQADPCHVPSPLRVRNTVNMSVISTPDAHKVVLRYKKTPKAHTPKTPRLIGCRKTPGTARKRTPPKSAKKKTPGRSPSGCRFIPNRATMDLDYSAYLLRKKEECGEGEEDGENSDMLSPTGKECRQALLKAISRSRGKSGQRKNVLSFTISTPSVAEGSSLNYTASMSNSISSQPIRSSQRKRVRRLPTAAEKVLDAPGLVDDYYLNVLDWGKNNVLAIGLGSSVFLWNANNGSVNHLTDMGSEEEYVASLSWAANGKYLAVGSSDSAIQLWDVAKERRIRVIRSHSDRIGVMAWNSHTLASGSRDASIHNHDVRMSSHCVAQYVHHKLEVCSLKWSPDGTKLASGSNDNLVCLWPSGSGILEPQTVLAGHQAAVKAVSWCPWRSNLLATGGGSNDRCIKLWNVSLGKCVESIETQSQVSSLAWNRESKEIISSHGNPKNHLAVWKCSTMCKVGEITGHQGRILQMSLSPRKSSVATLSADETLRVWKCFDQPPEKSADSSRKSLREDSISALIRNAP</sequence>
<dbReference type="Proteomes" id="UP001174909">
    <property type="component" value="Unassembled WGS sequence"/>
</dbReference>
<dbReference type="Pfam" id="PF24807">
    <property type="entry name" value="WD40_CDC20-Fz"/>
    <property type="match status" value="1"/>
</dbReference>
<feature type="compositionally biased region" description="Basic and acidic residues" evidence="8">
    <location>
        <begin position="1"/>
        <end position="12"/>
    </location>
</feature>
<dbReference type="CDD" id="cd00200">
    <property type="entry name" value="WD40"/>
    <property type="match status" value="1"/>
</dbReference>
<name>A0AA35RRA3_GEOBA</name>
<dbReference type="SMART" id="SM00320">
    <property type="entry name" value="WD40"/>
    <property type="match status" value="6"/>
</dbReference>
<dbReference type="PROSITE" id="PS50082">
    <property type="entry name" value="WD_REPEATS_2"/>
    <property type="match status" value="4"/>
</dbReference>
<comment type="similarity">
    <text evidence="1">Belongs to the WD repeat CDC20/Fizzy family.</text>
</comment>
<dbReference type="PROSITE" id="PS00678">
    <property type="entry name" value="WD_REPEATS_1"/>
    <property type="match status" value="1"/>
</dbReference>
<dbReference type="Gene3D" id="2.130.10.10">
    <property type="entry name" value="YVTN repeat-like/Quinoprotein amine dehydrogenase"/>
    <property type="match status" value="1"/>
</dbReference>
<evidence type="ECO:0000313" key="11">
    <source>
        <dbReference type="Proteomes" id="UP001174909"/>
    </source>
</evidence>
<dbReference type="PROSITE" id="PS50294">
    <property type="entry name" value="WD_REPEATS_REGION"/>
    <property type="match status" value="3"/>
</dbReference>
<feature type="region of interest" description="Disordered" evidence="8">
    <location>
        <begin position="1"/>
        <end position="46"/>
    </location>
</feature>
<dbReference type="InterPro" id="IPR015943">
    <property type="entry name" value="WD40/YVTN_repeat-like_dom_sf"/>
</dbReference>
<proteinExistence type="inferred from homology"/>
<dbReference type="AlphaFoldDB" id="A0AA35RRA3"/>
<keyword evidence="5" id="KW-0498">Mitosis</keyword>
<evidence type="ECO:0000256" key="5">
    <source>
        <dbReference type="ARBA" id="ARBA00022776"/>
    </source>
</evidence>
<dbReference type="GO" id="GO:0031145">
    <property type="term" value="P:anaphase-promoting complex-dependent catabolic process"/>
    <property type="evidence" value="ECO:0007669"/>
    <property type="project" value="TreeGrafter"/>
</dbReference>
<feature type="repeat" description="WD" evidence="7">
    <location>
        <begin position="404"/>
        <end position="448"/>
    </location>
</feature>
<protein>
    <submittedName>
        <fullName evidence="10">Cell division cycle protein 20 homolog</fullName>
    </submittedName>
</protein>